<proteinExistence type="predicted"/>
<keyword evidence="3" id="KW-1185">Reference proteome</keyword>
<evidence type="ECO:0000313" key="3">
    <source>
        <dbReference type="Proteomes" id="UP000054324"/>
    </source>
</evidence>
<gene>
    <name evidence="2" type="ORF">T265_09406</name>
</gene>
<dbReference type="AlphaFoldDB" id="A0A075A543"/>
<evidence type="ECO:0000313" key="2">
    <source>
        <dbReference type="EMBL" id="KER22544.1"/>
    </source>
</evidence>
<dbReference type="GeneID" id="20323575"/>
<dbReference type="RefSeq" id="XP_009173717.1">
    <property type="nucleotide sequence ID" value="XM_009175453.1"/>
</dbReference>
<dbReference type="EMBL" id="KL596893">
    <property type="protein sequence ID" value="KER22544.1"/>
    <property type="molecule type" value="Genomic_DNA"/>
</dbReference>
<evidence type="ECO:0000256" key="1">
    <source>
        <dbReference type="SAM" id="MobiDB-lite"/>
    </source>
</evidence>
<accession>A0A075A543</accession>
<feature type="region of interest" description="Disordered" evidence="1">
    <location>
        <begin position="49"/>
        <end position="68"/>
    </location>
</feature>
<dbReference type="CTD" id="20323575"/>
<feature type="compositionally biased region" description="Polar residues" evidence="1">
    <location>
        <begin position="59"/>
        <end position="68"/>
    </location>
</feature>
<organism evidence="2 3">
    <name type="scientific">Opisthorchis viverrini</name>
    <name type="common">Southeast Asian liver fluke</name>
    <dbReference type="NCBI Taxonomy" id="6198"/>
    <lineage>
        <taxon>Eukaryota</taxon>
        <taxon>Metazoa</taxon>
        <taxon>Spiralia</taxon>
        <taxon>Lophotrochozoa</taxon>
        <taxon>Platyhelminthes</taxon>
        <taxon>Trematoda</taxon>
        <taxon>Digenea</taxon>
        <taxon>Opisthorchiida</taxon>
        <taxon>Opisthorchiata</taxon>
        <taxon>Opisthorchiidae</taxon>
        <taxon>Opisthorchis</taxon>
    </lineage>
</organism>
<protein>
    <submittedName>
        <fullName evidence="2">Uncharacterized protein</fullName>
    </submittedName>
</protein>
<reference evidence="2 3" key="1">
    <citation type="submission" date="2013-11" db="EMBL/GenBank/DDBJ databases">
        <title>Opisthorchis viverrini - life in the bile duct.</title>
        <authorList>
            <person name="Young N.D."/>
            <person name="Nagarajan N."/>
            <person name="Lin S.J."/>
            <person name="Korhonen P.K."/>
            <person name="Jex A.R."/>
            <person name="Hall R.S."/>
            <person name="Safavi-Hemami H."/>
            <person name="Kaewkong W."/>
            <person name="Bertrand D."/>
            <person name="Gao S."/>
            <person name="Seet Q."/>
            <person name="Wongkham S."/>
            <person name="Teh B.T."/>
            <person name="Wongkham C."/>
            <person name="Intapan P.M."/>
            <person name="Maleewong W."/>
            <person name="Yang X."/>
            <person name="Hu M."/>
            <person name="Wang Z."/>
            <person name="Hofmann A."/>
            <person name="Sternberg P.W."/>
            <person name="Tan P."/>
            <person name="Wang J."/>
            <person name="Gasser R.B."/>
        </authorList>
    </citation>
    <scope>NUCLEOTIDE SEQUENCE [LARGE SCALE GENOMIC DNA]</scope>
</reference>
<dbReference type="Proteomes" id="UP000054324">
    <property type="component" value="Unassembled WGS sequence"/>
</dbReference>
<dbReference type="KEGG" id="ovi:T265_09406"/>
<name>A0A075A543_OPIVI</name>
<sequence>MPSVLAKRREIGRVLVCQGEEGHYSHICFSRWQQIALFRRFPDVRMPEQTYQRPRHMHSCQSETTNSL</sequence>
<dbReference type="OrthoDB" id="10587324at2759"/>